<evidence type="ECO:0000313" key="17">
    <source>
        <dbReference type="Proteomes" id="UP000189513"/>
    </source>
</evidence>
<evidence type="ECO:0000256" key="12">
    <source>
        <dbReference type="PROSITE-ProRule" id="PRU10133"/>
    </source>
</evidence>
<dbReference type="CDD" id="cd23794">
    <property type="entry name" value="UBCc_UBE2F_UBE2M"/>
    <property type="match status" value="1"/>
</dbReference>
<dbReference type="Gene3D" id="3.10.110.10">
    <property type="entry name" value="Ubiquitin Conjugating Enzyme"/>
    <property type="match status" value="1"/>
</dbReference>
<evidence type="ECO:0000256" key="1">
    <source>
        <dbReference type="ARBA" id="ARBA00005032"/>
    </source>
</evidence>
<evidence type="ECO:0000256" key="14">
    <source>
        <dbReference type="SAM" id="MobiDB-lite"/>
    </source>
</evidence>
<evidence type="ECO:0000256" key="4">
    <source>
        <dbReference type="ARBA" id="ARBA00022786"/>
    </source>
</evidence>
<evidence type="ECO:0000256" key="10">
    <source>
        <dbReference type="ARBA" id="ARBA00044279"/>
    </source>
</evidence>
<dbReference type="InterPro" id="IPR023313">
    <property type="entry name" value="UBQ-conjugating_AS"/>
</dbReference>
<accession>A0A1V2L834</accession>
<evidence type="ECO:0000256" key="7">
    <source>
        <dbReference type="ARBA" id="ARBA00044047"/>
    </source>
</evidence>
<evidence type="ECO:0000256" key="13">
    <source>
        <dbReference type="RuleBase" id="RU362109"/>
    </source>
</evidence>
<evidence type="ECO:0000256" key="2">
    <source>
        <dbReference type="ARBA" id="ARBA00022679"/>
    </source>
</evidence>
<dbReference type="SMART" id="SM00212">
    <property type="entry name" value="UBCc"/>
    <property type="match status" value="1"/>
</dbReference>
<dbReference type="InterPro" id="IPR016135">
    <property type="entry name" value="UBQ-conjugating_enzyme/RWD"/>
</dbReference>
<feature type="active site" description="Glycyl thioester intermediate" evidence="12">
    <location>
        <position position="115"/>
    </location>
</feature>
<dbReference type="STRING" id="36022.A0A1V2L834"/>
<dbReference type="OMA" id="CQVDFPD"/>
<dbReference type="GO" id="GO:0061654">
    <property type="term" value="F:NEDD8 conjugating enzyme activity"/>
    <property type="evidence" value="ECO:0007669"/>
    <property type="project" value="UniProtKB-EC"/>
</dbReference>
<name>A0A1V2L834_CYBFA</name>
<keyword evidence="2" id="KW-0808">Transferase</keyword>
<evidence type="ECO:0000256" key="6">
    <source>
        <dbReference type="ARBA" id="ARBA00043698"/>
    </source>
</evidence>
<dbReference type="Proteomes" id="UP000189513">
    <property type="component" value="Unassembled WGS sequence"/>
</dbReference>
<feature type="region of interest" description="Disordered" evidence="14">
    <location>
        <begin position="13"/>
        <end position="34"/>
    </location>
</feature>
<keyword evidence="17" id="KW-1185">Reference proteome</keyword>
<evidence type="ECO:0000313" key="16">
    <source>
        <dbReference type="EMBL" id="ONH67191.1"/>
    </source>
</evidence>
<proteinExistence type="inferred from homology"/>
<dbReference type="GO" id="GO:0005524">
    <property type="term" value="F:ATP binding"/>
    <property type="evidence" value="ECO:0007669"/>
    <property type="project" value="UniProtKB-UniRule"/>
</dbReference>
<gene>
    <name evidence="16" type="ORF">BON22_3168</name>
</gene>
<keyword evidence="5 13" id="KW-0067">ATP-binding</keyword>
<comment type="pathway">
    <text evidence="1">Protein modification; protein neddylation.</text>
</comment>
<dbReference type="AlphaFoldDB" id="A0A1V2L834"/>
<dbReference type="VEuPathDB" id="FungiDB:BON22_3168"/>
<evidence type="ECO:0000256" key="3">
    <source>
        <dbReference type="ARBA" id="ARBA00022741"/>
    </source>
</evidence>
<feature type="domain" description="UBC core" evidence="15">
    <location>
        <begin position="34"/>
        <end position="177"/>
    </location>
</feature>
<comment type="caution">
    <text evidence="16">The sequence shown here is derived from an EMBL/GenBank/DDBJ whole genome shotgun (WGS) entry which is preliminary data.</text>
</comment>
<sequence>MFCPPQLKLRQLQKKKQEEAAGQSSNTEQSKLSPAQLRIQKDFNEIDLPPTMTLKCLDATNMNMEVTLTPDEGYYKGGRFTFSIQVNHNYPIEPPKVKCLQKIYHPNIDLEGNICLNILREEWTPVLPLNAVLVGLNFLFLDPNPVDPLNKESANVLLKDKNLFAKYVRASMTGGQFEGVRYDYVMKH</sequence>
<evidence type="ECO:0000259" key="15">
    <source>
        <dbReference type="PROSITE" id="PS50127"/>
    </source>
</evidence>
<evidence type="ECO:0000256" key="11">
    <source>
        <dbReference type="ARBA" id="ARBA00044315"/>
    </source>
</evidence>
<organism evidence="16 17">
    <name type="scientific">Cyberlindnera fabianii</name>
    <name type="common">Yeast</name>
    <name type="synonym">Hansenula fabianii</name>
    <dbReference type="NCBI Taxonomy" id="36022"/>
    <lineage>
        <taxon>Eukaryota</taxon>
        <taxon>Fungi</taxon>
        <taxon>Dikarya</taxon>
        <taxon>Ascomycota</taxon>
        <taxon>Saccharomycotina</taxon>
        <taxon>Saccharomycetes</taxon>
        <taxon>Phaffomycetales</taxon>
        <taxon>Phaffomycetaceae</taxon>
        <taxon>Cyberlindnera</taxon>
    </lineage>
</organism>
<dbReference type="EC" id="2.3.2.34" evidence="7"/>
<dbReference type="InterPro" id="IPR000608">
    <property type="entry name" value="UBC"/>
</dbReference>
<keyword evidence="4 13" id="KW-0833">Ubl conjugation pathway</keyword>
<comment type="catalytic activity">
    <reaction evidence="6">
        <text>[E1 NEDD8-activating enzyme]-S-[NEDD8 protein]-yl-L-cysteine + [E2 NEDD8-conjugating enzyme]-L-cysteine = [E1 NEDD8-activating enzyme]-L-cysteine + [E2 NEDD8-conjugating enzyme]-S-[NEDD8-protein]-yl-L-cysteine.</text>
        <dbReference type="EC" id="2.3.2.34"/>
    </reaction>
</comment>
<dbReference type="FunFam" id="3.10.110.10:FF:000005">
    <property type="entry name" value="NEDD8-conjugating enzyme Ubc12"/>
    <property type="match status" value="1"/>
</dbReference>
<dbReference type="Pfam" id="PF00179">
    <property type="entry name" value="UQ_con"/>
    <property type="match status" value="1"/>
</dbReference>
<dbReference type="PROSITE" id="PS00183">
    <property type="entry name" value="UBC_1"/>
    <property type="match status" value="1"/>
</dbReference>
<feature type="compositionally biased region" description="Polar residues" evidence="14">
    <location>
        <begin position="22"/>
        <end position="33"/>
    </location>
</feature>
<dbReference type="PROSITE" id="PS50127">
    <property type="entry name" value="UBC_2"/>
    <property type="match status" value="1"/>
</dbReference>
<protein>
    <recommendedName>
        <fullName evidence="9">NEDD8-conjugating enzyme UBC12</fullName>
        <ecNumber evidence="7">2.3.2.34</ecNumber>
    </recommendedName>
    <alternativeName>
        <fullName evidence="8">NEDD8-conjugating enzyme Ubc12</fullName>
    </alternativeName>
    <alternativeName>
        <fullName evidence="10">RUB1-conjugating enzyme</fullName>
    </alternativeName>
    <alternativeName>
        <fullName evidence="11">Ubiquitin carrier protein 12</fullName>
    </alternativeName>
</protein>
<reference evidence="17" key="1">
    <citation type="journal article" date="2017" name="Genome Announc.">
        <title>Genome sequences of Cyberlindnera fabianii 65, Pichia kudriavzevii 129, and Saccharomyces cerevisiae 131 isolated from fermented masau fruits in Zimbabwe.</title>
        <authorList>
            <person name="van Rijswijck I.M.H."/>
            <person name="Derks M.F.L."/>
            <person name="Abee T."/>
            <person name="de Ridder D."/>
            <person name="Smid E.J."/>
        </authorList>
    </citation>
    <scope>NUCLEOTIDE SEQUENCE [LARGE SCALE GENOMIC DNA]</scope>
    <source>
        <strain evidence="17">65</strain>
    </source>
</reference>
<evidence type="ECO:0000256" key="9">
    <source>
        <dbReference type="ARBA" id="ARBA00044092"/>
    </source>
</evidence>
<dbReference type="SUPFAM" id="SSF54495">
    <property type="entry name" value="UBC-like"/>
    <property type="match status" value="1"/>
</dbReference>
<keyword evidence="3 13" id="KW-0547">Nucleotide-binding</keyword>
<evidence type="ECO:0000256" key="8">
    <source>
        <dbReference type="ARBA" id="ARBA00044084"/>
    </source>
</evidence>
<dbReference type="PANTHER" id="PTHR24068">
    <property type="entry name" value="UBIQUITIN-CONJUGATING ENZYME E2"/>
    <property type="match status" value="1"/>
</dbReference>
<dbReference type="EMBL" id="MPUK01000005">
    <property type="protein sequence ID" value="ONH67191.1"/>
    <property type="molecule type" value="Genomic_DNA"/>
</dbReference>
<evidence type="ECO:0000256" key="5">
    <source>
        <dbReference type="ARBA" id="ARBA00022840"/>
    </source>
</evidence>
<comment type="similarity">
    <text evidence="13">Belongs to the ubiquitin-conjugating enzyme family.</text>
</comment>